<evidence type="ECO:0000313" key="2">
    <source>
        <dbReference type="EMBL" id="KAK7550803.1"/>
    </source>
</evidence>
<proteinExistence type="predicted"/>
<feature type="compositionally biased region" description="Basic residues" evidence="1">
    <location>
        <begin position="53"/>
        <end position="66"/>
    </location>
</feature>
<evidence type="ECO:0000256" key="1">
    <source>
        <dbReference type="SAM" id="MobiDB-lite"/>
    </source>
</evidence>
<evidence type="ECO:0000313" key="3">
    <source>
        <dbReference type="Proteomes" id="UP001365128"/>
    </source>
</evidence>
<feature type="region of interest" description="Disordered" evidence="1">
    <location>
        <begin position="47"/>
        <end position="66"/>
    </location>
</feature>
<name>A0ABR1MJ61_9PEZI</name>
<keyword evidence="3" id="KW-1185">Reference proteome</keyword>
<protein>
    <submittedName>
        <fullName evidence="2">Uncharacterized protein</fullName>
    </submittedName>
</protein>
<dbReference type="Proteomes" id="UP001365128">
    <property type="component" value="Unassembled WGS sequence"/>
</dbReference>
<dbReference type="EMBL" id="JBBPDW010000007">
    <property type="protein sequence ID" value="KAK7550803.1"/>
    <property type="molecule type" value="Genomic_DNA"/>
</dbReference>
<accession>A0ABR1MJ61</accession>
<gene>
    <name evidence="2" type="ORF">IWX46DRAFT_424653</name>
</gene>
<reference evidence="2 3" key="1">
    <citation type="submission" date="2024-04" db="EMBL/GenBank/DDBJ databases">
        <title>Phyllosticta paracitricarpa is synonymous to the EU quarantine fungus P. citricarpa based on phylogenomic analyses.</title>
        <authorList>
            <consortium name="Lawrence Berkeley National Laboratory"/>
            <person name="Van Ingen-Buijs V.A."/>
            <person name="Van Westerhoven A.C."/>
            <person name="Haridas S."/>
            <person name="Skiadas P."/>
            <person name="Martin F."/>
            <person name="Groenewald J.Z."/>
            <person name="Crous P.W."/>
            <person name="Seidl M.F."/>
        </authorList>
    </citation>
    <scope>NUCLEOTIDE SEQUENCE [LARGE SCALE GENOMIC DNA]</scope>
    <source>
        <strain evidence="2 3">CBS 122670</strain>
    </source>
</reference>
<sequence length="254" mass="27418">MNLLHHDNTHPQLSPVPILNVRNSTGHPLPSGMRVVVVATELISSLGAPPRSSRNHPTLRPKPPKVKAPRAFVTLGRIIIVIIIIVQNHSFINNSVALRLQGSRISPVTSHSLHICRYFGRPKFYWSTCINLGWARINTSSSSQPASQPLRLTRICTAFGCLSNRVPRLAALSSVSVATTHPAGGSIFCSSLAASYSSHSLALSLSCWWLSLQACLVILSHASLASLMMAHAAFCSLLRVRACRAASRAILLGN</sequence>
<organism evidence="2 3">
    <name type="scientific">Phyllosticta citricarpa</name>
    <dbReference type="NCBI Taxonomy" id="55181"/>
    <lineage>
        <taxon>Eukaryota</taxon>
        <taxon>Fungi</taxon>
        <taxon>Dikarya</taxon>
        <taxon>Ascomycota</taxon>
        <taxon>Pezizomycotina</taxon>
        <taxon>Dothideomycetes</taxon>
        <taxon>Dothideomycetes incertae sedis</taxon>
        <taxon>Botryosphaeriales</taxon>
        <taxon>Phyllostictaceae</taxon>
        <taxon>Phyllosticta</taxon>
    </lineage>
</organism>
<comment type="caution">
    <text evidence="2">The sequence shown here is derived from an EMBL/GenBank/DDBJ whole genome shotgun (WGS) entry which is preliminary data.</text>
</comment>